<reference evidence="2 3" key="1">
    <citation type="submission" date="2018-03" db="EMBL/GenBank/DDBJ databases">
        <title>Genomic Encyclopedia of Archaeal and Bacterial Type Strains, Phase II (KMG-II): from individual species to whole genera.</title>
        <authorList>
            <person name="Goeker M."/>
        </authorList>
    </citation>
    <scope>NUCLEOTIDE SEQUENCE [LARGE SCALE GENOMIC DNA]</scope>
    <source>
        <strain evidence="2 3">DSM 28354</strain>
    </source>
</reference>
<feature type="domain" description="DUF4377" evidence="1">
    <location>
        <begin position="34"/>
        <end position="108"/>
    </location>
</feature>
<dbReference type="PROSITE" id="PS51257">
    <property type="entry name" value="PROKAR_LIPOPROTEIN"/>
    <property type="match status" value="1"/>
</dbReference>
<keyword evidence="3" id="KW-1185">Reference proteome</keyword>
<sequence>MVFWRILTFTTLLAVTACEKRIGPEVPVRLTMQIDSKQGDCSYLGPRKCLQIREHDNERWSFMYEGIEGFTYESGYRYTVEVWRQTLPIDGIADALPYRYALIRVINKVKQ</sequence>
<gene>
    <name evidence="2" type="ORF">CLV58_101228</name>
</gene>
<accession>A0A2T0TN67</accession>
<dbReference type="RefSeq" id="WP_106135913.1">
    <property type="nucleotide sequence ID" value="NZ_PVTE01000001.1"/>
</dbReference>
<comment type="caution">
    <text evidence="2">The sequence shown here is derived from an EMBL/GenBank/DDBJ whole genome shotgun (WGS) entry which is preliminary data.</text>
</comment>
<dbReference type="EMBL" id="PVTE01000001">
    <property type="protein sequence ID" value="PRY47162.1"/>
    <property type="molecule type" value="Genomic_DNA"/>
</dbReference>
<dbReference type="OrthoDB" id="880459at2"/>
<name>A0A2T0TN67_9BACT</name>
<protein>
    <submittedName>
        <fullName evidence="2">Uncharacterized protein DUF4377</fullName>
    </submittedName>
</protein>
<organism evidence="2 3">
    <name type="scientific">Spirosoma oryzae</name>
    <dbReference type="NCBI Taxonomy" id="1469603"/>
    <lineage>
        <taxon>Bacteria</taxon>
        <taxon>Pseudomonadati</taxon>
        <taxon>Bacteroidota</taxon>
        <taxon>Cytophagia</taxon>
        <taxon>Cytophagales</taxon>
        <taxon>Cytophagaceae</taxon>
        <taxon>Spirosoma</taxon>
    </lineage>
</organism>
<dbReference type="AlphaFoldDB" id="A0A2T0TN67"/>
<evidence type="ECO:0000313" key="2">
    <source>
        <dbReference type="EMBL" id="PRY47162.1"/>
    </source>
</evidence>
<dbReference type="Proteomes" id="UP000238375">
    <property type="component" value="Unassembled WGS sequence"/>
</dbReference>
<evidence type="ECO:0000313" key="3">
    <source>
        <dbReference type="Proteomes" id="UP000238375"/>
    </source>
</evidence>
<evidence type="ECO:0000259" key="1">
    <source>
        <dbReference type="Pfam" id="PF14302"/>
    </source>
</evidence>
<dbReference type="InterPro" id="IPR025485">
    <property type="entry name" value="DUF4377"/>
</dbReference>
<dbReference type="Pfam" id="PF14302">
    <property type="entry name" value="DUF4377"/>
    <property type="match status" value="1"/>
</dbReference>
<proteinExistence type="predicted"/>